<dbReference type="InterPro" id="IPR000073">
    <property type="entry name" value="AB_hydrolase_1"/>
</dbReference>
<dbReference type="PANTHER" id="PTHR43689">
    <property type="entry name" value="HYDROLASE"/>
    <property type="match status" value="1"/>
</dbReference>
<dbReference type="GO" id="GO:0016787">
    <property type="term" value="F:hydrolase activity"/>
    <property type="evidence" value="ECO:0007669"/>
    <property type="project" value="UniProtKB-KW"/>
</dbReference>
<reference evidence="2 3" key="1">
    <citation type="journal article" date="2015" name="Int. J. Syst. Evol. Microbiol.">
        <title>Amycolatopsis rhabdoformis sp. nov., an actinomycete isolated from a tropical forest soil.</title>
        <authorList>
            <person name="Souza W.R."/>
            <person name="Silva R.E."/>
            <person name="Goodfellow M."/>
            <person name="Busarakam K."/>
            <person name="Figueiro F.S."/>
            <person name="Ferreira D."/>
            <person name="Rodrigues-Filho E."/>
            <person name="Moraes L.A.B."/>
            <person name="Zucchi T.D."/>
        </authorList>
    </citation>
    <scope>NUCLEOTIDE SEQUENCE [LARGE SCALE GENOMIC DNA]</scope>
    <source>
        <strain evidence="2 3">NCIMB 14900</strain>
    </source>
</reference>
<organism evidence="2 3">
    <name type="scientific">Amycolatopsis rhabdoformis</name>
    <dbReference type="NCBI Taxonomy" id="1448059"/>
    <lineage>
        <taxon>Bacteria</taxon>
        <taxon>Bacillati</taxon>
        <taxon>Actinomycetota</taxon>
        <taxon>Actinomycetes</taxon>
        <taxon>Pseudonocardiales</taxon>
        <taxon>Pseudonocardiaceae</taxon>
        <taxon>Amycolatopsis</taxon>
    </lineage>
</organism>
<dbReference type="InterPro" id="IPR029058">
    <property type="entry name" value="AB_hydrolase_fold"/>
</dbReference>
<dbReference type="RefSeq" id="WP_326565890.1">
    <property type="nucleotide sequence ID" value="NZ_CP142149.1"/>
</dbReference>
<name>A0ABZ1HZS5_9PSEU</name>
<sequence length="240" mass="24514">MVTSPDGVRLAVTRTGAGSPLVLVGGAGGDHTAWDAVVPFLSRSHTVHALDRRGRGGSDDRVGSEVDDEVADVMATCVAAGGEVVLAGHSSGALLALRAARPGVVRRVVAYEPPAVFTPGVAQRLRSLVAAGDLAGALTLFRTAAVGLPAAVVGAMRETPQWQEDLALAHTTPYDAAIVEAGFPEVSVPVRLVLGGASPARMATGVRRYAARVGAEVRVLPGQQHFAQRTAPGELAAAIL</sequence>
<accession>A0ABZ1HZS5</accession>
<dbReference type="SUPFAM" id="SSF53474">
    <property type="entry name" value="alpha/beta-Hydrolases"/>
    <property type="match status" value="1"/>
</dbReference>
<protein>
    <submittedName>
        <fullName evidence="2">Alpha/beta hydrolase</fullName>
    </submittedName>
</protein>
<gene>
    <name evidence="2" type="ORF">VSH64_28960</name>
</gene>
<dbReference type="EMBL" id="CP142149">
    <property type="protein sequence ID" value="WSE26899.1"/>
    <property type="molecule type" value="Genomic_DNA"/>
</dbReference>
<dbReference type="Pfam" id="PF12697">
    <property type="entry name" value="Abhydrolase_6"/>
    <property type="match status" value="1"/>
</dbReference>
<evidence type="ECO:0000313" key="2">
    <source>
        <dbReference type="EMBL" id="WSE26899.1"/>
    </source>
</evidence>
<keyword evidence="2" id="KW-0378">Hydrolase</keyword>
<dbReference type="Proteomes" id="UP001330812">
    <property type="component" value="Chromosome"/>
</dbReference>
<evidence type="ECO:0000259" key="1">
    <source>
        <dbReference type="Pfam" id="PF12697"/>
    </source>
</evidence>
<dbReference type="PANTHER" id="PTHR43689:SF8">
    <property type="entry name" value="ALPHA_BETA-HYDROLASES SUPERFAMILY PROTEIN"/>
    <property type="match status" value="1"/>
</dbReference>
<feature type="domain" description="AB hydrolase-1" evidence="1">
    <location>
        <begin position="21"/>
        <end position="238"/>
    </location>
</feature>
<dbReference type="Gene3D" id="3.40.50.1820">
    <property type="entry name" value="alpha/beta hydrolase"/>
    <property type="match status" value="1"/>
</dbReference>
<proteinExistence type="predicted"/>
<keyword evidence="3" id="KW-1185">Reference proteome</keyword>
<evidence type="ECO:0000313" key="3">
    <source>
        <dbReference type="Proteomes" id="UP001330812"/>
    </source>
</evidence>